<accession>A0A016TL26</accession>
<protein>
    <recommendedName>
        <fullName evidence="3">PABS domain-containing protein</fullName>
    </recommendedName>
</protein>
<dbReference type="SUPFAM" id="SSF53335">
    <property type="entry name" value="S-adenosyl-L-methionine-dependent methyltransferases"/>
    <property type="match status" value="1"/>
</dbReference>
<evidence type="ECO:0000313" key="2">
    <source>
        <dbReference type="Proteomes" id="UP000024635"/>
    </source>
</evidence>
<dbReference type="EMBL" id="JARK01001431">
    <property type="protein sequence ID" value="EYC03288.1"/>
    <property type="molecule type" value="Genomic_DNA"/>
</dbReference>
<proteinExistence type="predicted"/>
<name>A0A016TL26_9BILA</name>
<keyword evidence="2" id="KW-1185">Reference proteome</keyword>
<dbReference type="OrthoDB" id="5830820at2759"/>
<organism evidence="1 2">
    <name type="scientific">Ancylostoma ceylanicum</name>
    <dbReference type="NCBI Taxonomy" id="53326"/>
    <lineage>
        <taxon>Eukaryota</taxon>
        <taxon>Metazoa</taxon>
        <taxon>Ecdysozoa</taxon>
        <taxon>Nematoda</taxon>
        <taxon>Chromadorea</taxon>
        <taxon>Rhabditida</taxon>
        <taxon>Rhabditina</taxon>
        <taxon>Rhabditomorpha</taxon>
        <taxon>Strongyloidea</taxon>
        <taxon>Ancylostomatidae</taxon>
        <taxon>Ancylostomatinae</taxon>
        <taxon>Ancylostoma</taxon>
    </lineage>
</organism>
<dbReference type="Proteomes" id="UP000024635">
    <property type="component" value="Unassembled WGS sequence"/>
</dbReference>
<dbReference type="Gene3D" id="3.40.50.150">
    <property type="entry name" value="Vaccinia Virus protein VP39"/>
    <property type="match status" value="1"/>
</dbReference>
<gene>
    <name evidence="1" type="primary">Acey_s0095.g2853</name>
    <name evidence="1" type="ORF">Y032_0095g2853</name>
</gene>
<evidence type="ECO:0000313" key="1">
    <source>
        <dbReference type="EMBL" id="EYC03288.1"/>
    </source>
</evidence>
<dbReference type="AlphaFoldDB" id="A0A016TL26"/>
<evidence type="ECO:0008006" key="3">
    <source>
        <dbReference type="Google" id="ProtNLM"/>
    </source>
</evidence>
<dbReference type="InterPro" id="IPR029063">
    <property type="entry name" value="SAM-dependent_MTases_sf"/>
</dbReference>
<comment type="caution">
    <text evidence="1">The sequence shown here is derived from an EMBL/GenBank/DDBJ whole genome shotgun (WGS) entry which is preliminary data.</text>
</comment>
<sequence>MHKAVSVLFPSLALLLSLVLVYFFPASFLINEVWSKGSPDEDASTAGVLRKEALIRKKLLSTPERQVDELCSELDHTCFLITDKVQEVNNKLLAYRGLRRKGPQGVLTLSDARILPPSPLTWKNFNTKEWKVDKSTIRLEYARLMVAGVFFSGALDFNSTEKQDVLIIGLGGGIINNYLTTMPNHTIDVTVVDIDPVMKRIAEKWYDFQPSQHHRLVIDDGIRFVHEAAKRGMKYDAILLDVCYNIRRPMMCPIEEFLKDDVISAMRAITSERGAVIVNIITTKDGAKEADRVNFLFSRHFPSCYLMADGEFDRMLFCSSKEKNSWLNNRDELYHRYVAVDAALGFQLVLRKKFIPNDLRSENA</sequence>
<reference evidence="2" key="1">
    <citation type="journal article" date="2015" name="Nat. Genet.">
        <title>The genome and transcriptome of the zoonotic hookworm Ancylostoma ceylanicum identify infection-specific gene families.</title>
        <authorList>
            <person name="Schwarz E.M."/>
            <person name="Hu Y."/>
            <person name="Antoshechkin I."/>
            <person name="Miller M.M."/>
            <person name="Sternberg P.W."/>
            <person name="Aroian R.V."/>
        </authorList>
    </citation>
    <scope>NUCLEOTIDE SEQUENCE</scope>
    <source>
        <strain evidence="2">HY135</strain>
    </source>
</reference>